<evidence type="ECO:0000313" key="2">
    <source>
        <dbReference type="EMBL" id="KAK0421789.1"/>
    </source>
</evidence>
<reference evidence="2" key="1">
    <citation type="submission" date="2023-06" db="EMBL/GenBank/DDBJ databases">
        <authorList>
            <consortium name="Lawrence Berkeley National Laboratory"/>
            <person name="Ahrendt S."/>
            <person name="Sahu N."/>
            <person name="Indic B."/>
            <person name="Wong-Bajracharya J."/>
            <person name="Merenyi Z."/>
            <person name="Ke H.-M."/>
            <person name="Monk M."/>
            <person name="Kocsube S."/>
            <person name="Drula E."/>
            <person name="Lipzen A."/>
            <person name="Balint B."/>
            <person name="Henrissat B."/>
            <person name="Andreopoulos B."/>
            <person name="Martin F.M."/>
            <person name="Harder C.B."/>
            <person name="Rigling D."/>
            <person name="Ford K.L."/>
            <person name="Foster G.D."/>
            <person name="Pangilinan J."/>
            <person name="Papanicolaou A."/>
            <person name="Barry K."/>
            <person name="LaButti K."/>
            <person name="Viragh M."/>
            <person name="Koriabine M."/>
            <person name="Yan M."/>
            <person name="Riley R."/>
            <person name="Champramary S."/>
            <person name="Plett K.L."/>
            <person name="Tsai I.J."/>
            <person name="Slot J."/>
            <person name="Sipos G."/>
            <person name="Plett J."/>
            <person name="Nagy L.G."/>
            <person name="Grigoriev I.V."/>
        </authorList>
    </citation>
    <scope>NUCLEOTIDE SEQUENCE</scope>
    <source>
        <strain evidence="2">FPL87.14</strain>
    </source>
</reference>
<dbReference type="Proteomes" id="UP001175226">
    <property type="component" value="Unassembled WGS sequence"/>
</dbReference>
<sequence length="196" mass="22628">MYNLFYRTALILGSYLLTLYFYILRPSPSININYGDLSVPRLSSLIDNVEAICLQSLNDDIEDMVKGSMLRLSMKHVPDIVGLHPRKKTLSRRSYLSIFIPAHRKALTRLLVSSHVLAVEVLRWSERYRPYIPRDWRLCRFCRVAVEDEPHVLLVCAAAPGLTCLRRKFIVDVCCICPQLRLAWDRLGIEDRLVPG</sequence>
<evidence type="ECO:0000313" key="3">
    <source>
        <dbReference type="Proteomes" id="UP001175226"/>
    </source>
</evidence>
<dbReference type="EMBL" id="JAUEPT010000295">
    <property type="protein sequence ID" value="KAK0421789.1"/>
    <property type="molecule type" value="Genomic_DNA"/>
</dbReference>
<accession>A0AA39M5Z9</accession>
<feature type="transmembrane region" description="Helical" evidence="1">
    <location>
        <begin position="6"/>
        <end position="24"/>
    </location>
</feature>
<keyword evidence="1" id="KW-0472">Membrane</keyword>
<dbReference type="AlphaFoldDB" id="A0AA39M5Z9"/>
<gene>
    <name evidence="2" type="ORF">EV421DRAFT_643098</name>
</gene>
<keyword evidence="1" id="KW-0812">Transmembrane</keyword>
<evidence type="ECO:0000256" key="1">
    <source>
        <dbReference type="SAM" id="Phobius"/>
    </source>
</evidence>
<keyword evidence="1" id="KW-1133">Transmembrane helix</keyword>
<proteinExistence type="predicted"/>
<protein>
    <submittedName>
        <fullName evidence="2">Uncharacterized protein</fullName>
    </submittedName>
</protein>
<keyword evidence="3" id="KW-1185">Reference proteome</keyword>
<organism evidence="2 3">
    <name type="scientific">Armillaria borealis</name>
    <dbReference type="NCBI Taxonomy" id="47425"/>
    <lineage>
        <taxon>Eukaryota</taxon>
        <taxon>Fungi</taxon>
        <taxon>Dikarya</taxon>
        <taxon>Basidiomycota</taxon>
        <taxon>Agaricomycotina</taxon>
        <taxon>Agaricomycetes</taxon>
        <taxon>Agaricomycetidae</taxon>
        <taxon>Agaricales</taxon>
        <taxon>Marasmiineae</taxon>
        <taxon>Physalacriaceae</taxon>
        <taxon>Armillaria</taxon>
    </lineage>
</organism>
<name>A0AA39M5Z9_9AGAR</name>
<comment type="caution">
    <text evidence="2">The sequence shown here is derived from an EMBL/GenBank/DDBJ whole genome shotgun (WGS) entry which is preliminary data.</text>
</comment>